<proteinExistence type="predicted"/>
<gene>
    <name evidence="1" type="ORF">GCM10009020_11990</name>
</gene>
<dbReference type="Proteomes" id="UP001500420">
    <property type="component" value="Unassembled WGS sequence"/>
</dbReference>
<evidence type="ECO:0000313" key="1">
    <source>
        <dbReference type="EMBL" id="GAA0667911.1"/>
    </source>
</evidence>
<organism evidence="1 2">
    <name type="scientific">Natronoarchaeum mannanilyticum</name>
    <dbReference type="NCBI Taxonomy" id="926360"/>
    <lineage>
        <taxon>Archaea</taxon>
        <taxon>Methanobacteriati</taxon>
        <taxon>Methanobacteriota</taxon>
        <taxon>Stenosarchaea group</taxon>
        <taxon>Halobacteria</taxon>
        <taxon>Halobacteriales</taxon>
        <taxon>Natronoarchaeaceae</taxon>
    </lineage>
</organism>
<evidence type="ECO:0000313" key="2">
    <source>
        <dbReference type="Proteomes" id="UP001500420"/>
    </source>
</evidence>
<dbReference type="EMBL" id="BAAADV010000001">
    <property type="protein sequence ID" value="GAA0667911.1"/>
    <property type="molecule type" value="Genomic_DNA"/>
</dbReference>
<protein>
    <submittedName>
        <fullName evidence="1">Uncharacterized protein</fullName>
    </submittedName>
</protein>
<keyword evidence="2" id="KW-1185">Reference proteome</keyword>
<reference evidence="1 2" key="1">
    <citation type="journal article" date="2019" name="Int. J. Syst. Evol. Microbiol.">
        <title>The Global Catalogue of Microorganisms (GCM) 10K type strain sequencing project: providing services to taxonomists for standard genome sequencing and annotation.</title>
        <authorList>
            <consortium name="The Broad Institute Genomics Platform"/>
            <consortium name="The Broad Institute Genome Sequencing Center for Infectious Disease"/>
            <person name="Wu L."/>
            <person name="Ma J."/>
        </authorList>
    </citation>
    <scope>NUCLEOTIDE SEQUENCE [LARGE SCALE GENOMIC DNA]</scope>
    <source>
        <strain evidence="1 2">JCM 16328</strain>
    </source>
</reference>
<comment type="caution">
    <text evidence="1">The sequence shown here is derived from an EMBL/GenBank/DDBJ whole genome shotgun (WGS) entry which is preliminary data.</text>
</comment>
<accession>A0AAV3T804</accession>
<sequence>MSATASVAARRILAASSITALLGKGQAKTFGNARRRLRGDRNGTATRDADAIVCEREGPRNCDDAGTYTVAGAPHGV</sequence>
<dbReference type="AlphaFoldDB" id="A0AAV3T804"/>
<name>A0AAV3T804_9EURY</name>